<dbReference type="InterPro" id="IPR041633">
    <property type="entry name" value="Polbeta"/>
</dbReference>
<dbReference type="SUPFAM" id="SSF81301">
    <property type="entry name" value="Nucleotidyltransferase"/>
    <property type="match status" value="1"/>
</dbReference>
<accession>A0A388TET5</accession>
<name>A0A388TET5_9BACT</name>
<dbReference type="EMBL" id="BGZO01000003">
    <property type="protein sequence ID" value="GBR75547.1"/>
    <property type="molecule type" value="Genomic_DNA"/>
</dbReference>
<dbReference type="Pfam" id="PF18765">
    <property type="entry name" value="Polbeta"/>
    <property type="match status" value="1"/>
</dbReference>
<evidence type="ECO:0000259" key="1">
    <source>
        <dbReference type="Pfam" id="PF18765"/>
    </source>
</evidence>
<dbReference type="CDD" id="cd05403">
    <property type="entry name" value="NT_KNTase_like"/>
    <property type="match status" value="1"/>
</dbReference>
<keyword evidence="3" id="KW-1185">Reference proteome</keyword>
<dbReference type="AlphaFoldDB" id="A0A388TET5"/>
<reference evidence="2 3" key="1">
    <citation type="journal article" date="2019" name="ISME J.">
        <title>Genome analyses of uncultured TG2/ZB3 bacteria in 'Margulisbacteria' specifically attached to ectosymbiotic spirochetes of protists in the termite gut.</title>
        <authorList>
            <person name="Utami Y.D."/>
            <person name="Kuwahara H."/>
            <person name="Igai K."/>
            <person name="Murakami T."/>
            <person name="Sugaya K."/>
            <person name="Morikawa T."/>
            <person name="Nagura Y."/>
            <person name="Yuki M."/>
            <person name="Deevong P."/>
            <person name="Inoue T."/>
            <person name="Kihara K."/>
            <person name="Lo N."/>
            <person name="Yamada A."/>
            <person name="Ohkuma M."/>
            <person name="Hongoh Y."/>
        </authorList>
    </citation>
    <scope>NUCLEOTIDE SEQUENCE [LARGE SCALE GENOMIC DNA]</scope>
    <source>
        <strain evidence="2">NkOx7-02</strain>
    </source>
</reference>
<dbReference type="InterPro" id="IPR052548">
    <property type="entry name" value="Type_VII_TA_antitoxin"/>
</dbReference>
<dbReference type="Proteomes" id="UP000275925">
    <property type="component" value="Unassembled WGS sequence"/>
</dbReference>
<dbReference type="Gene3D" id="3.30.460.10">
    <property type="entry name" value="Beta Polymerase, domain 2"/>
    <property type="match status" value="1"/>
</dbReference>
<proteinExistence type="predicted"/>
<protein>
    <submittedName>
        <fullName evidence="2">DNA polymerase beta domain-containing protein</fullName>
    </submittedName>
</protein>
<feature type="domain" description="Polymerase beta nucleotidyltransferase" evidence="1">
    <location>
        <begin position="12"/>
        <end position="106"/>
    </location>
</feature>
<evidence type="ECO:0000313" key="2">
    <source>
        <dbReference type="EMBL" id="GBR75547.1"/>
    </source>
</evidence>
<dbReference type="PANTHER" id="PTHR33933">
    <property type="entry name" value="NUCLEOTIDYLTRANSFERASE"/>
    <property type="match status" value="1"/>
</dbReference>
<gene>
    <name evidence="2" type="ORF">NO2_0210</name>
</gene>
<evidence type="ECO:0000313" key="3">
    <source>
        <dbReference type="Proteomes" id="UP000275925"/>
    </source>
</evidence>
<comment type="caution">
    <text evidence="2">The sequence shown here is derived from an EMBL/GenBank/DDBJ whole genome shotgun (WGS) entry which is preliminary data.</text>
</comment>
<dbReference type="InterPro" id="IPR043519">
    <property type="entry name" value="NT_sf"/>
</dbReference>
<organism evidence="2 3">
    <name type="scientific">Candidatus Termititenax persephonae</name>
    <dbReference type="NCBI Taxonomy" id="2218525"/>
    <lineage>
        <taxon>Bacteria</taxon>
        <taxon>Bacillati</taxon>
        <taxon>Candidatus Margulisiibacteriota</taxon>
        <taxon>Candidatus Termititenacia</taxon>
        <taxon>Candidatus Termititenacales</taxon>
        <taxon>Candidatus Termititenacaceae</taxon>
        <taxon>Candidatus Termititenax</taxon>
    </lineage>
</organism>
<dbReference type="PANTHER" id="PTHR33933:SF1">
    <property type="entry name" value="PROTEIN ADENYLYLTRANSFERASE MNTA-RELATED"/>
    <property type="match status" value="1"/>
</dbReference>
<sequence>MNPKVQEQIDLIKNIIVATLPVEQIYLFGSYAYGKPHQDSDLDFYVVLDDKVELRNIDAAIKIRKAIDRKKEMPADILTSKQSVFRQRQAAPTLERQVAREGILLYG</sequence>